<evidence type="ECO:0000256" key="1">
    <source>
        <dbReference type="ARBA" id="ARBA00022475"/>
    </source>
</evidence>
<name>A0A348HCH2_9GAMM</name>
<sequence>MSTTRRQAIALAGVFQAAATVDSLARTGQHDTTAWRTLIDATLDTEPADFESVYGGQLSHLQLGLDTLRRTLDDPSHNAVIARYAMAMLMLMHRLRRDKRMMTTLGERLARVRQQAGHFGPVHENVVASLGELYQDTLSTLPRRIVVQGDPGLLQMPMMPERIRAALLSGIRFAMLWYQMGGRRWHLIFRGGLKRQLDELTR</sequence>
<dbReference type="RefSeq" id="WP_027704880.1">
    <property type="nucleotide sequence ID" value="NZ_AP018933.1"/>
</dbReference>
<evidence type="ECO:0000256" key="4">
    <source>
        <dbReference type="HAMAP-Rule" id="MF_00695"/>
    </source>
</evidence>
<accession>A0A348HCH2</accession>
<dbReference type="InterPro" id="IPR007451">
    <property type="entry name" value="HflD"/>
</dbReference>
<dbReference type="Gene3D" id="1.10.3890.10">
    <property type="entry name" value="HflD-like"/>
    <property type="match status" value="1"/>
</dbReference>
<dbReference type="PANTHER" id="PTHR38100">
    <property type="entry name" value="HIGH FREQUENCY LYSOGENIZATION PROTEIN HFLD"/>
    <property type="match status" value="1"/>
</dbReference>
<dbReference type="NCBIfam" id="NF001246">
    <property type="entry name" value="PRK00218.1-2"/>
    <property type="match status" value="1"/>
</dbReference>
<comment type="similarity">
    <text evidence="4">Belongs to the HflD family.</text>
</comment>
<evidence type="ECO:0000256" key="2">
    <source>
        <dbReference type="ARBA" id="ARBA00022490"/>
    </source>
</evidence>
<keyword evidence="3 4" id="KW-0472">Membrane</keyword>
<dbReference type="GO" id="GO:0005886">
    <property type="term" value="C:plasma membrane"/>
    <property type="evidence" value="ECO:0007669"/>
    <property type="project" value="UniProtKB-SubCell"/>
</dbReference>
<dbReference type="AlphaFoldDB" id="A0A348HCH2"/>
<dbReference type="PANTHER" id="PTHR38100:SF1">
    <property type="entry name" value="HIGH FREQUENCY LYSOGENIZATION PROTEIN HFLD"/>
    <property type="match status" value="1"/>
</dbReference>
<keyword evidence="2 4" id="KW-0963">Cytoplasm</keyword>
<gene>
    <name evidence="4" type="primary">hflD</name>
    <name evidence="5" type="ORF">ZBT109_0536</name>
</gene>
<dbReference type="InterPro" id="IPR035932">
    <property type="entry name" value="HflD-like_sf"/>
</dbReference>
<evidence type="ECO:0000313" key="5">
    <source>
        <dbReference type="EMBL" id="BBG29324.1"/>
    </source>
</evidence>
<dbReference type="GO" id="GO:0005737">
    <property type="term" value="C:cytoplasm"/>
    <property type="evidence" value="ECO:0007669"/>
    <property type="project" value="UniProtKB-SubCell"/>
</dbReference>
<dbReference type="SUPFAM" id="SSF101322">
    <property type="entry name" value="YcfC-like"/>
    <property type="match status" value="1"/>
</dbReference>
<dbReference type="EMBL" id="AP018933">
    <property type="protein sequence ID" value="BBG29324.1"/>
    <property type="molecule type" value="Genomic_DNA"/>
</dbReference>
<dbReference type="HAMAP" id="MF_00695">
    <property type="entry name" value="HflD_protein"/>
    <property type="match status" value="1"/>
</dbReference>
<evidence type="ECO:0000256" key="3">
    <source>
        <dbReference type="ARBA" id="ARBA00023136"/>
    </source>
</evidence>
<keyword evidence="1 4" id="KW-1003">Cell membrane</keyword>
<dbReference type="Pfam" id="PF04356">
    <property type="entry name" value="DUF489"/>
    <property type="match status" value="1"/>
</dbReference>
<dbReference type="KEGG" id="zpl:ZBT109_0536"/>
<proteinExistence type="inferred from homology"/>
<protein>
    <recommendedName>
        <fullName evidence="4">High frequency lysogenization protein HflD homolog</fullName>
    </recommendedName>
</protein>
<dbReference type="STRING" id="1123510.GCA_000620025_01498"/>
<evidence type="ECO:0000313" key="6">
    <source>
        <dbReference type="Proteomes" id="UP000267342"/>
    </source>
</evidence>
<comment type="subcellular location">
    <subcellularLocation>
        <location evidence="4">Cytoplasm</location>
    </subcellularLocation>
    <subcellularLocation>
        <location evidence="4">Cell membrane</location>
        <topology evidence="4">Peripheral membrane protein</topology>
        <orientation evidence="4">Cytoplasmic side</orientation>
    </subcellularLocation>
</comment>
<reference evidence="5 6" key="1">
    <citation type="submission" date="2018-09" db="EMBL/GenBank/DDBJ databases">
        <title>Zymobacter palmae IAM14233 (=T109) whole genome analysis.</title>
        <authorList>
            <person name="Yanase H."/>
        </authorList>
    </citation>
    <scope>NUCLEOTIDE SEQUENCE [LARGE SCALE GENOMIC DNA]</scope>
    <source>
        <strain evidence="5 6">IAM14233</strain>
    </source>
</reference>
<keyword evidence="6" id="KW-1185">Reference proteome</keyword>
<organism evidence="5 6">
    <name type="scientific">Zymobacter palmae</name>
    <dbReference type="NCBI Taxonomy" id="33074"/>
    <lineage>
        <taxon>Bacteria</taxon>
        <taxon>Pseudomonadati</taxon>
        <taxon>Pseudomonadota</taxon>
        <taxon>Gammaproteobacteria</taxon>
        <taxon>Oceanospirillales</taxon>
        <taxon>Halomonadaceae</taxon>
        <taxon>Zymobacter group</taxon>
        <taxon>Zymobacter</taxon>
    </lineage>
</organism>
<dbReference type="Proteomes" id="UP000267342">
    <property type="component" value="Chromosome"/>
</dbReference>
<dbReference type="OrthoDB" id="9788031at2"/>